<dbReference type="Gene3D" id="3.10.520.10">
    <property type="entry name" value="ApbE-like domains"/>
    <property type="match status" value="1"/>
</dbReference>
<dbReference type="GO" id="GO:0046872">
    <property type="term" value="F:metal ion binding"/>
    <property type="evidence" value="ECO:0007669"/>
    <property type="project" value="UniProtKB-KW"/>
</dbReference>
<dbReference type="RefSeq" id="WP_168630884.1">
    <property type="nucleotide sequence ID" value="NZ_BONL01000011.1"/>
</dbReference>
<dbReference type="PANTHER" id="PTHR30040">
    <property type="entry name" value="THIAMINE BIOSYNTHESIS LIPOPROTEIN APBE"/>
    <property type="match status" value="1"/>
</dbReference>
<evidence type="ECO:0000313" key="12">
    <source>
        <dbReference type="Proteomes" id="UP000581206"/>
    </source>
</evidence>
<keyword evidence="6" id="KW-0479">Metal-binding</keyword>
<evidence type="ECO:0000256" key="5">
    <source>
        <dbReference type="ARBA" id="ARBA00022679"/>
    </source>
</evidence>
<evidence type="ECO:0000256" key="6">
    <source>
        <dbReference type="ARBA" id="ARBA00022723"/>
    </source>
</evidence>
<dbReference type="Proteomes" id="UP000581206">
    <property type="component" value="Unassembled WGS sequence"/>
</dbReference>
<dbReference type="AlphaFoldDB" id="A0A7X6QZY7"/>
<keyword evidence="5 11" id="KW-0808">Transferase</keyword>
<protein>
    <recommendedName>
        <fullName evidence="3">FAD:protein FMN transferase</fullName>
        <ecNumber evidence="2">2.7.1.180</ecNumber>
    </recommendedName>
    <alternativeName>
        <fullName evidence="9">Flavin transferase</fullName>
    </alternativeName>
</protein>
<dbReference type="PANTHER" id="PTHR30040:SF2">
    <property type="entry name" value="FAD:PROTEIN FMN TRANSFERASE"/>
    <property type="match status" value="1"/>
</dbReference>
<keyword evidence="7" id="KW-0274">FAD</keyword>
<reference evidence="11 12" key="1">
    <citation type="submission" date="2020-04" db="EMBL/GenBank/DDBJ databases">
        <title>MicrobeNet Type strains.</title>
        <authorList>
            <person name="Nicholson A.C."/>
        </authorList>
    </citation>
    <scope>NUCLEOTIDE SEQUENCE [LARGE SCALE GENOMIC DNA]</scope>
    <source>
        <strain evidence="11 12">ATCC BAA-788</strain>
    </source>
</reference>
<keyword evidence="12" id="KW-1185">Reference proteome</keyword>
<dbReference type="InterPro" id="IPR024932">
    <property type="entry name" value="ApbE"/>
</dbReference>
<evidence type="ECO:0000256" key="1">
    <source>
        <dbReference type="ARBA" id="ARBA00001946"/>
    </source>
</evidence>
<evidence type="ECO:0000256" key="4">
    <source>
        <dbReference type="ARBA" id="ARBA00022630"/>
    </source>
</evidence>
<dbReference type="SUPFAM" id="SSF143631">
    <property type="entry name" value="ApbE-like"/>
    <property type="match status" value="1"/>
</dbReference>
<name>A0A7X6QZY7_9CELL</name>
<evidence type="ECO:0000256" key="8">
    <source>
        <dbReference type="ARBA" id="ARBA00022842"/>
    </source>
</evidence>
<comment type="catalytic activity">
    <reaction evidence="10">
        <text>L-threonyl-[protein] + FAD = FMN-L-threonyl-[protein] + AMP + H(+)</text>
        <dbReference type="Rhea" id="RHEA:36847"/>
        <dbReference type="Rhea" id="RHEA-COMP:11060"/>
        <dbReference type="Rhea" id="RHEA-COMP:11061"/>
        <dbReference type="ChEBI" id="CHEBI:15378"/>
        <dbReference type="ChEBI" id="CHEBI:30013"/>
        <dbReference type="ChEBI" id="CHEBI:57692"/>
        <dbReference type="ChEBI" id="CHEBI:74257"/>
        <dbReference type="ChEBI" id="CHEBI:456215"/>
        <dbReference type="EC" id="2.7.1.180"/>
    </reaction>
</comment>
<comment type="caution">
    <text evidence="11">The sequence shown here is derived from an EMBL/GenBank/DDBJ whole genome shotgun (WGS) entry which is preliminary data.</text>
</comment>
<evidence type="ECO:0000256" key="7">
    <source>
        <dbReference type="ARBA" id="ARBA00022827"/>
    </source>
</evidence>
<evidence type="ECO:0000256" key="10">
    <source>
        <dbReference type="ARBA" id="ARBA00048540"/>
    </source>
</evidence>
<evidence type="ECO:0000256" key="9">
    <source>
        <dbReference type="ARBA" id="ARBA00031306"/>
    </source>
</evidence>
<evidence type="ECO:0000256" key="2">
    <source>
        <dbReference type="ARBA" id="ARBA00011955"/>
    </source>
</evidence>
<gene>
    <name evidence="11" type="ORF">HGA03_13875</name>
</gene>
<evidence type="ECO:0000313" key="11">
    <source>
        <dbReference type="EMBL" id="NKY23754.1"/>
    </source>
</evidence>
<dbReference type="EC" id="2.7.1.180" evidence="2"/>
<keyword evidence="4" id="KW-0285">Flavoprotein</keyword>
<dbReference type="Pfam" id="PF02424">
    <property type="entry name" value="ApbE"/>
    <property type="match status" value="1"/>
</dbReference>
<comment type="cofactor">
    <cofactor evidence="1">
        <name>Mg(2+)</name>
        <dbReference type="ChEBI" id="CHEBI:18420"/>
    </cofactor>
</comment>
<sequence>MPPPSTRFQAIGTHWVLDTDRALDADDLAAVHDRIARFDLDWSRFRRDSWVRLVAEAGAGTYELPPDAAPLLAAYDTADRCTGGAVSPLVGRTLETLGYDPDYRLRPHWEPDGALTTLPAPAWSEVRRADGRISLPSAALIDVGAAGKGYLVDLISALLTERGVTGHVVDAGGDLRVQGSTLRVALEDPADPTRALGVLRVADGAIAGSAPNRRAWGPGLHHVVDARTGRPTDRVLAAWAVAPDALTADIAATALFFAEPELVAARFGIRYVVLDAERRLRWSLDLDGEVFA</sequence>
<organism evidence="11 12">
    <name type="scientific">Cellulomonas denverensis</name>
    <dbReference type="NCBI Taxonomy" id="264297"/>
    <lineage>
        <taxon>Bacteria</taxon>
        <taxon>Bacillati</taxon>
        <taxon>Actinomycetota</taxon>
        <taxon>Actinomycetes</taxon>
        <taxon>Micrococcales</taxon>
        <taxon>Cellulomonadaceae</taxon>
        <taxon>Cellulomonas</taxon>
    </lineage>
</organism>
<proteinExistence type="predicted"/>
<dbReference type="EMBL" id="JAAXOX010000008">
    <property type="protein sequence ID" value="NKY23754.1"/>
    <property type="molecule type" value="Genomic_DNA"/>
</dbReference>
<dbReference type="GO" id="GO:0016740">
    <property type="term" value="F:transferase activity"/>
    <property type="evidence" value="ECO:0007669"/>
    <property type="project" value="UniProtKB-KW"/>
</dbReference>
<dbReference type="InterPro" id="IPR003374">
    <property type="entry name" value="ApbE-like_sf"/>
</dbReference>
<evidence type="ECO:0000256" key="3">
    <source>
        <dbReference type="ARBA" id="ARBA00016337"/>
    </source>
</evidence>
<accession>A0A7X6QZY7</accession>
<keyword evidence="8" id="KW-0460">Magnesium</keyword>